<evidence type="ECO:0000256" key="1">
    <source>
        <dbReference type="ARBA" id="ARBA00022741"/>
    </source>
</evidence>
<dbReference type="GO" id="GO:0005634">
    <property type="term" value="C:nucleus"/>
    <property type="evidence" value="ECO:0007669"/>
    <property type="project" value="TreeGrafter"/>
</dbReference>
<evidence type="ECO:0000313" key="7">
    <source>
        <dbReference type="Proteomes" id="UP000515146"/>
    </source>
</evidence>
<dbReference type="PANTHER" id="PTHR47961:SF4">
    <property type="entry name" value="ACTIVATING SIGNAL COINTEGRATOR 1 COMPLEX SUBUNIT 3"/>
    <property type="match status" value="1"/>
</dbReference>
<dbReference type="Proteomes" id="UP000515146">
    <property type="component" value="Unplaced"/>
</dbReference>
<dbReference type="SMART" id="SM00490">
    <property type="entry name" value="HELICc"/>
    <property type="match status" value="1"/>
</dbReference>
<feature type="domain" description="Helicase C-terminal" evidence="6">
    <location>
        <begin position="246"/>
        <end position="431"/>
    </location>
</feature>
<dbReference type="RefSeq" id="XP_027200444.1">
    <property type="nucleotide sequence ID" value="XM_027344643.1"/>
</dbReference>
<sequence length="431" mass="47558">DHLRIKPANVLPEKLRDVFKPFAFFNPMQSKVFAKTFACDCNVLVSAPTGAGKTVISLMAITRLLHQDPNFAAKHMSVFYIAPFKSLVNEISEKLQSYVSCCSLTTRAVSSDTNAFQLAKCNAHIVVTVPEKFDVMLINNAQLLTSIRLVILDEIHIVGQDRGHVIESIVNAIKRHNRSGPAKVRLVVLSATLPNYKAVGSWLDVPQSSIFHFDDSYRSVSLQRFLYGISDSLRDKAAASVKNQLVFEESLLSIKQKKQVLCFVFSRQGTVCLANELLSRYKSNSLTSLLVNSNTSRTLSSRLKLLASAEVRTLFQAGIGVHHAGLSSKERKCIEKSFMDGSLQLLVSTSTLAWGVNLPAHRVIIASTQITDPDTGVARDVSLLDILQMFGRAGRPDYGSEGVAVIMTAMSKVDQYVAQLTWWSAEPYTNC</sequence>
<reference evidence="8" key="1">
    <citation type="submission" date="2025-08" db="UniProtKB">
        <authorList>
            <consortium name="RefSeq"/>
        </authorList>
    </citation>
    <scope>IDENTIFICATION</scope>
    <source>
        <strain evidence="8">Airmid</strain>
    </source>
</reference>
<dbReference type="AlphaFoldDB" id="A0A6P6Y7D9"/>
<keyword evidence="4" id="KW-0067">ATP-binding</keyword>
<dbReference type="PROSITE" id="PS51192">
    <property type="entry name" value="HELICASE_ATP_BIND_1"/>
    <property type="match status" value="1"/>
</dbReference>
<protein>
    <submittedName>
        <fullName evidence="8">Activating signal cointegrator 1 complex subunit 3-like</fullName>
    </submittedName>
</protein>
<dbReference type="InterPro" id="IPR001650">
    <property type="entry name" value="Helicase_C-like"/>
</dbReference>
<dbReference type="GO" id="GO:0016787">
    <property type="term" value="F:hydrolase activity"/>
    <property type="evidence" value="ECO:0007669"/>
    <property type="project" value="UniProtKB-KW"/>
</dbReference>
<evidence type="ECO:0000259" key="6">
    <source>
        <dbReference type="PROSITE" id="PS51194"/>
    </source>
</evidence>
<dbReference type="InParanoid" id="A0A6P6Y7D9"/>
<dbReference type="GO" id="GO:0003678">
    <property type="term" value="F:DNA helicase activity"/>
    <property type="evidence" value="ECO:0007669"/>
    <property type="project" value="TreeGrafter"/>
</dbReference>
<dbReference type="OrthoDB" id="5575at2759"/>
<accession>A0A6P6Y7D9</accession>
<feature type="domain" description="Helicase ATP-binding" evidence="5">
    <location>
        <begin position="34"/>
        <end position="211"/>
    </location>
</feature>
<evidence type="ECO:0000259" key="5">
    <source>
        <dbReference type="PROSITE" id="PS51192"/>
    </source>
</evidence>
<dbReference type="PANTHER" id="PTHR47961">
    <property type="entry name" value="DNA POLYMERASE THETA, PUTATIVE (AFU_ORTHOLOGUE AFUA_1G05260)-RELATED"/>
    <property type="match status" value="1"/>
</dbReference>
<keyword evidence="1" id="KW-0547">Nucleotide-binding</keyword>
<dbReference type="GO" id="GO:0003676">
    <property type="term" value="F:nucleic acid binding"/>
    <property type="evidence" value="ECO:0007669"/>
    <property type="project" value="InterPro"/>
</dbReference>
<dbReference type="InterPro" id="IPR027417">
    <property type="entry name" value="P-loop_NTPase"/>
</dbReference>
<dbReference type="InterPro" id="IPR011545">
    <property type="entry name" value="DEAD/DEAH_box_helicase_dom"/>
</dbReference>
<dbReference type="SUPFAM" id="SSF52540">
    <property type="entry name" value="P-loop containing nucleoside triphosphate hydrolases"/>
    <property type="match status" value="1"/>
</dbReference>
<dbReference type="Pfam" id="PF00270">
    <property type="entry name" value="DEAD"/>
    <property type="match status" value="1"/>
</dbReference>
<dbReference type="OMA" id="WKDHRSL"/>
<dbReference type="SMART" id="SM00487">
    <property type="entry name" value="DEXDc"/>
    <property type="match status" value="1"/>
</dbReference>
<organism evidence="7 8">
    <name type="scientific">Dermatophagoides pteronyssinus</name>
    <name type="common">European house dust mite</name>
    <dbReference type="NCBI Taxonomy" id="6956"/>
    <lineage>
        <taxon>Eukaryota</taxon>
        <taxon>Metazoa</taxon>
        <taxon>Ecdysozoa</taxon>
        <taxon>Arthropoda</taxon>
        <taxon>Chelicerata</taxon>
        <taxon>Arachnida</taxon>
        <taxon>Acari</taxon>
        <taxon>Acariformes</taxon>
        <taxon>Sarcoptiformes</taxon>
        <taxon>Astigmata</taxon>
        <taxon>Psoroptidia</taxon>
        <taxon>Analgoidea</taxon>
        <taxon>Pyroglyphidae</taxon>
        <taxon>Dermatophagoidinae</taxon>
        <taxon>Dermatophagoides</taxon>
    </lineage>
</organism>
<keyword evidence="7" id="KW-1185">Reference proteome</keyword>
<dbReference type="GO" id="GO:0005524">
    <property type="term" value="F:ATP binding"/>
    <property type="evidence" value="ECO:0007669"/>
    <property type="project" value="UniProtKB-KW"/>
</dbReference>
<dbReference type="KEGG" id="dpte:113794528"/>
<evidence type="ECO:0000256" key="2">
    <source>
        <dbReference type="ARBA" id="ARBA00022801"/>
    </source>
</evidence>
<keyword evidence="3" id="KW-0347">Helicase</keyword>
<evidence type="ECO:0000313" key="8">
    <source>
        <dbReference type="RefSeq" id="XP_027200444.1"/>
    </source>
</evidence>
<name>A0A6P6Y7D9_DERPT</name>
<dbReference type="CDD" id="cd18795">
    <property type="entry name" value="SF2_C_Ski2"/>
    <property type="match status" value="1"/>
</dbReference>
<dbReference type="InterPro" id="IPR014001">
    <property type="entry name" value="Helicase_ATP-bd"/>
</dbReference>
<dbReference type="Gene3D" id="3.40.50.300">
    <property type="entry name" value="P-loop containing nucleotide triphosphate hydrolases"/>
    <property type="match status" value="2"/>
</dbReference>
<evidence type="ECO:0000256" key="3">
    <source>
        <dbReference type="ARBA" id="ARBA00022806"/>
    </source>
</evidence>
<dbReference type="PROSITE" id="PS51194">
    <property type="entry name" value="HELICASE_CTER"/>
    <property type="match status" value="1"/>
</dbReference>
<keyword evidence="2" id="KW-0378">Hydrolase</keyword>
<gene>
    <name evidence="8" type="primary">LOC113794528</name>
</gene>
<evidence type="ECO:0000256" key="4">
    <source>
        <dbReference type="ARBA" id="ARBA00022840"/>
    </source>
</evidence>
<dbReference type="GO" id="GO:0000712">
    <property type="term" value="P:resolution of meiotic recombination intermediates"/>
    <property type="evidence" value="ECO:0007669"/>
    <property type="project" value="TreeGrafter"/>
</dbReference>
<dbReference type="InterPro" id="IPR050474">
    <property type="entry name" value="Hel308_SKI2-like"/>
</dbReference>
<feature type="non-terminal residue" evidence="8">
    <location>
        <position position="1"/>
    </location>
</feature>
<proteinExistence type="predicted"/>
<dbReference type="Pfam" id="PF00271">
    <property type="entry name" value="Helicase_C"/>
    <property type="match status" value="1"/>
</dbReference>